<feature type="repeat" description="RCC1" evidence="2">
    <location>
        <begin position="242"/>
        <end position="292"/>
    </location>
</feature>
<feature type="repeat" description="RCC1" evidence="2">
    <location>
        <begin position="35"/>
        <end position="87"/>
    </location>
</feature>
<dbReference type="InterPro" id="IPR009091">
    <property type="entry name" value="RCC1/BLIP-II"/>
</dbReference>
<gene>
    <name evidence="6" type="ORF">TTHERM_00465040</name>
</gene>
<feature type="coiled-coil region" evidence="3">
    <location>
        <begin position="871"/>
        <end position="965"/>
    </location>
</feature>
<dbReference type="OrthoDB" id="406819at2759"/>
<feature type="region of interest" description="Disordered" evidence="4">
    <location>
        <begin position="1210"/>
        <end position="1229"/>
    </location>
</feature>
<feature type="region of interest" description="Disordered" evidence="4">
    <location>
        <begin position="518"/>
        <end position="539"/>
    </location>
</feature>
<feature type="coiled-coil region" evidence="3">
    <location>
        <begin position="1388"/>
        <end position="1453"/>
    </location>
</feature>
<evidence type="ECO:0000256" key="3">
    <source>
        <dbReference type="SAM" id="Coils"/>
    </source>
</evidence>
<feature type="region of interest" description="Disordered" evidence="4">
    <location>
        <begin position="428"/>
        <end position="447"/>
    </location>
</feature>
<feature type="coiled-coil region" evidence="3">
    <location>
        <begin position="763"/>
        <end position="835"/>
    </location>
</feature>
<feature type="repeat" description="RCC1" evidence="2">
    <location>
        <begin position="336"/>
        <end position="387"/>
    </location>
</feature>
<feature type="region of interest" description="Disordered" evidence="4">
    <location>
        <begin position="1"/>
        <end position="27"/>
    </location>
</feature>
<feature type="region of interest" description="Disordered" evidence="4">
    <location>
        <begin position="588"/>
        <end position="638"/>
    </location>
</feature>
<feature type="compositionally biased region" description="Polar residues" evidence="4">
    <location>
        <begin position="718"/>
        <end position="737"/>
    </location>
</feature>
<feature type="repeat" description="RCC1" evidence="2">
    <location>
        <begin position="88"/>
        <end position="141"/>
    </location>
</feature>
<name>I7MIU6_TETTS</name>
<feature type="region of interest" description="Disordered" evidence="4">
    <location>
        <begin position="1345"/>
        <end position="1384"/>
    </location>
</feature>
<dbReference type="InterPro" id="IPR058923">
    <property type="entry name" value="RCC1-like_dom"/>
</dbReference>
<evidence type="ECO:0000256" key="4">
    <source>
        <dbReference type="SAM" id="MobiDB-lite"/>
    </source>
</evidence>
<feature type="region of interest" description="Disordered" evidence="4">
    <location>
        <begin position="679"/>
        <end position="737"/>
    </location>
</feature>
<feature type="region of interest" description="Disordered" evidence="4">
    <location>
        <begin position="1163"/>
        <end position="1188"/>
    </location>
</feature>
<feature type="region of interest" description="Disordered" evidence="4">
    <location>
        <begin position="391"/>
        <end position="413"/>
    </location>
</feature>
<dbReference type="InterPro" id="IPR000408">
    <property type="entry name" value="Reg_chr_condens"/>
</dbReference>
<dbReference type="Pfam" id="PF25390">
    <property type="entry name" value="WD40_RLD"/>
    <property type="match status" value="1"/>
</dbReference>
<sequence length="1453" mass="168091">MIKQEGYRSNSYNALEERQRSNSQQAISKSNNTYTEIYVWGNDKYGQLGLGHKYTGKNYLVPKICSYNLVIKQISCGEEHTAFVTIRGHIYTIGSNLKGRLGIDNKQITQSSSPCLVEDLQKLVCCKIACGSNHTVAVMENGEAYSWGNGDLGVLGIGSQEHTWAPVKVLGQKQKYIDVSCGARHTMLLNQYGEVFACGSNEEGQLCLPNSSGELYPSKVRIEKAIEAVCGHYFTLILTQLGEIYSCGANNFGQLGIGHKTSTKELQKVQNLEDQTIIKVAAGHHSAALNRRGELFIWGTGVFGDYPFPTKFCKIDSPFNDISVGGFSGSSVDANGVVWTWGSNQNGELGVGDQEPRLNPFPVAALKGRKVIKVACGINYMVALSAPKSKDLQKQKHQSSAHHSSQGLGEDGKRKETLGLHVESTFIENPVSNQLQQQQPMKQSRVEERIQRQNLSLDYENNSRSPLNLSRYEKNIDKNEDKQYFTNSRNQIISPVPAQQHQQSHNSSQYNTINQSQMNNNHQRSHSDYAPIDNEKRSLSPISTTSKHIKSVNNNDQLRDIIKGEHSSITESYKVNDNFKSINENYKSINNDNYNDNNRSISDKYKSINDNYKQSNNDNYKQPLNDNYKSQQPNNQSYYASSQYSTINPSYSRMSKENENKNNSYINYNKHASSQANLSSLDNNVQSGPLKLSMPPISKSPSLSADTFNYESQKRVSTENYGSRKTPTYNHPNNFSNRQSKIPPLPGSQNNYNPEKQLHDIENNILQSKYNYLEETLRNERKEKLNLEQNLIELRRQLKEIQYGKGGLNDLSILLNEEMLKFDQLKKNHDELYKRNIENEQKIIELNSQLEYFNQIKESQDKNVQMAKEDVKEKVNQLQMFTSQIQKLEKMITEKQDIIDKLQINLETQNEKFKLEQKRTNEVVNQLNQQCQEFRDNYQFLEDRLTSYQENLKILEDVKFDLEKKNQINQQEIKEKDNQLIQEIQQKQKFEQFYYAELKQNEEINLENKSLREQLQSYKIKLQQSQDNEQRFMNQIQDLQEDNKQLKEEIPKIDELHREVRNKDEYIEELESKSNALKAQVKELEEKNIKLGELLNAEVDRQAEQYKQRTLKNLYHNAEQLYELFNQNNYNDENYNNNVSNINIKHNQEEEDFDNNHIIHNQTFDSVENPTDKKPLNKPSLNTSGYHQKPARVLQNNAQDSLAQSTNRNIALTPNESPKRFKQNISDNQSFTLNNKSDIVRSKLKSKIEEQKRKISSSAKKLLDILDNSHDNNSNIYNSNLANSQINQNNEIKQQDELLKQYYNQRRAHEEEIDQPLKRSAYGFNSNIQQQQQKLDQDKLNFSQNNNKQQQKQQENKNTPNQSNNVSLTYSPVRSKVKPNLDNSSMYLSNLQNQQIQEKNKLEKSRVEQDQKMKDLADVKERLAYMKRAKDQLESKLNEVDNKLNKYQDYNKK</sequence>
<feature type="compositionally biased region" description="Polar residues" evidence="4">
    <location>
        <begin position="1363"/>
        <end position="1372"/>
    </location>
</feature>
<dbReference type="EMBL" id="GG662441">
    <property type="protein sequence ID" value="EAS04756.2"/>
    <property type="molecule type" value="Genomic_DNA"/>
</dbReference>
<dbReference type="PROSITE" id="PS00626">
    <property type="entry name" value="RCC1_2"/>
    <property type="match status" value="3"/>
</dbReference>
<keyword evidence="7" id="KW-1185">Reference proteome</keyword>
<dbReference type="eggNOG" id="ENOG502QSCJ">
    <property type="taxonomic scope" value="Eukaryota"/>
</dbReference>
<dbReference type="KEGG" id="tet:TTHERM_00465040"/>
<keyword evidence="3" id="KW-0175">Coiled coil</keyword>
<evidence type="ECO:0000313" key="6">
    <source>
        <dbReference type="EMBL" id="EAS04756.2"/>
    </source>
</evidence>
<dbReference type="PROSITE" id="PS50012">
    <property type="entry name" value="RCC1_3"/>
    <property type="match status" value="6"/>
</dbReference>
<reference evidence="7" key="1">
    <citation type="journal article" date="2006" name="PLoS Biol.">
        <title>Macronuclear genome sequence of the ciliate Tetrahymena thermophila, a model eukaryote.</title>
        <authorList>
            <person name="Eisen J.A."/>
            <person name="Coyne R.S."/>
            <person name="Wu M."/>
            <person name="Wu D."/>
            <person name="Thiagarajan M."/>
            <person name="Wortman J.R."/>
            <person name="Badger J.H."/>
            <person name="Ren Q."/>
            <person name="Amedeo P."/>
            <person name="Jones K.M."/>
            <person name="Tallon L.J."/>
            <person name="Delcher A.L."/>
            <person name="Salzberg S.L."/>
            <person name="Silva J.C."/>
            <person name="Haas B.J."/>
            <person name="Majoros W.H."/>
            <person name="Farzad M."/>
            <person name="Carlton J.M."/>
            <person name="Smith R.K. Jr."/>
            <person name="Garg J."/>
            <person name="Pearlman R.E."/>
            <person name="Karrer K.M."/>
            <person name="Sun L."/>
            <person name="Manning G."/>
            <person name="Elde N.C."/>
            <person name="Turkewitz A.P."/>
            <person name="Asai D.J."/>
            <person name="Wilkes D.E."/>
            <person name="Wang Y."/>
            <person name="Cai H."/>
            <person name="Collins K."/>
            <person name="Stewart B.A."/>
            <person name="Lee S.R."/>
            <person name="Wilamowska K."/>
            <person name="Weinberg Z."/>
            <person name="Ruzzo W.L."/>
            <person name="Wloga D."/>
            <person name="Gaertig J."/>
            <person name="Frankel J."/>
            <person name="Tsao C.-C."/>
            <person name="Gorovsky M.A."/>
            <person name="Keeling P.J."/>
            <person name="Waller R.F."/>
            <person name="Patron N.J."/>
            <person name="Cherry J.M."/>
            <person name="Stover N.A."/>
            <person name="Krieger C.J."/>
            <person name="del Toro C."/>
            <person name="Ryder H.F."/>
            <person name="Williamson S.C."/>
            <person name="Barbeau R.A."/>
            <person name="Hamilton E.P."/>
            <person name="Orias E."/>
        </authorList>
    </citation>
    <scope>NUCLEOTIDE SEQUENCE [LARGE SCALE GENOMIC DNA]</scope>
    <source>
        <strain evidence="7">SB210</strain>
    </source>
</reference>
<dbReference type="Proteomes" id="UP000009168">
    <property type="component" value="Unassembled WGS sequence"/>
</dbReference>
<dbReference type="SUPFAM" id="SSF50985">
    <property type="entry name" value="RCC1/BLIP-II"/>
    <property type="match status" value="1"/>
</dbReference>
<evidence type="ECO:0000256" key="2">
    <source>
        <dbReference type="PROSITE-ProRule" id="PRU00235"/>
    </source>
</evidence>
<evidence type="ECO:0000313" key="7">
    <source>
        <dbReference type="Proteomes" id="UP000009168"/>
    </source>
</evidence>
<organism evidence="6 7">
    <name type="scientific">Tetrahymena thermophila (strain SB210)</name>
    <dbReference type="NCBI Taxonomy" id="312017"/>
    <lineage>
        <taxon>Eukaryota</taxon>
        <taxon>Sar</taxon>
        <taxon>Alveolata</taxon>
        <taxon>Ciliophora</taxon>
        <taxon>Intramacronucleata</taxon>
        <taxon>Oligohymenophorea</taxon>
        <taxon>Hymenostomatida</taxon>
        <taxon>Tetrahymenina</taxon>
        <taxon>Tetrahymenidae</taxon>
        <taxon>Tetrahymena</taxon>
    </lineage>
</organism>
<feature type="compositionally biased region" description="Polar residues" evidence="4">
    <location>
        <begin position="699"/>
        <end position="711"/>
    </location>
</feature>
<feature type="domain" description="RCC1-like" evidence="5">
    <location>
        <begin position="37"/>
        <end position="383"/>
    </location>
</feature>
<feature type="compositionally biased region" description="Low complexity" evidence="4">
    <location>
        <begin position="1345"/>
        <end position="1362"/>
    </location>
</feature>
<protein>
    <submittedName>
        <fullName evidence="6">Chromosome condensation regulator RCC1 repeat protein</fullName>
    </submittedName>
</protein>
<feature type="compositionally biased region" description="Polar residues" evidence="4">
    <location>
        <begin position="608"/>
        <end position="629"/>
    </location>
</feature>
<dbReference type="GeneID" id="7839908"/>
<dbReference type="InterPro" id="IPR051625">
    <property type="entry name" value="Signaling_Regulatory_Domain"/>
</dbReference>
<proteinExistence type="predicted"/>
<dbReference type="InParanoid" id="I7MIU6"/>
<feature type="compositionally biased region" description="Polar residues" evidence="4">
    <location>
        <begin position="428"/>
        <end position="442"/>
    </location>
</feature>
<keyword evidence="1" id="KW-0677">Repeat</keyword>
<evidence type="ECO:0000256" key="1">
    <source>
        <dbReference type="ARBA" id="ARBA00022737"/>
    </source>
</evidence>
<dbReference type="RefSeq" id="XP_001025001.2">
    <property type="nucleotide sequence ID" value="XM_001025001.2"/>
</dbReference>
<dbReference type="PRINTS" id="PR00633">
    <property type="entry name" value="RCCNDNSATION"/>
</dbReference>
<feature type="coiled-coil region" evidence="3">
    <location>
        <begin position="1001"/>
        <end position="1094"/>
    </location>
</feature>
<feature type="compositionally biased region" description="Low complexity" evidence="4">
    <location>
        <begin position="588"/>
        <end position="600"/>
    </location>
</feature>
<feature type="repeat" description="RCC1" evidence="2">
    <location>
        <begin position="193"/>
        <end position="241"/>
    </location>
</feature>
<dbReference type="PANTHER" id="PTHR22872">
    <property type="entry name" value="BTK-BINDING PROTEIN-RELATED"/>
    <property type="match status" value="1"/>
</dbReference>
<accession>I7MIU6</accession>
<dbReference type="Gene3D" id="2.130.10.30">
    <property type="entry name" value="Regulator of chromosome condensation 1/beta-lactamase-inhibitor protein II"/>
    <property type="match status" value="2"/>
</dbReference>
<dbReference type="STRING" id="312017.I7MIU6"/>
<evidence type="ECO:0000259" key="5">
    <source>
        <dbReference type="Pfam" id="PF25390"/>
    </source>
</evidence>
<feature type="repeat" description="RCC1" evidence="2">
    <location>
        <begin position="142"/>
        <end position="192"/>
    </location>
</feature>